<evidence type="ECO:0000259" key="16">
    <source>
        <dbReference type="Pfam" id="PF00728"/>
    </source>
</evidence>
<dbReference type="Gene3D" id="3.30.379.10">
    <property type="entry name" value="Chitobiase/beta-hexosaminidase domain 2-like"/>
    <property type="match status" value="1"/>
</dbReference>
<dbReference type="Gene3D" id="1.10.630.10">
    <property type="entry name" value="Cytochrome P450"/>
    <property type="match status" value="1"/>
</dbReference>
<dbReference type="InterPro" id="IPR015883">
    <property type="entry name" value="Glyco_hydro_20_cat"/>
</dbReference>
<evidence type="ECO:0000256" key="10">
    <source>
        <dbReference type="ARBA" id="ARBA00023004"/>
    </source>
</evidence>
<feature type="domain" description="Glycoside hydrolase family 20 catalytic" evidence="16">
    <location>
        <begin position="213"/>
        <end position="552"/>
    </location>
</feature>
<protein>
    <recommendedName>
        <fullName evidence="5">beta-N-acetylhexosaminidase</fullName>
        <ecNumber evidence="5">3.2.1.52</ecNumber>
    </recommendedName>
</protein>
<dbReference type="PANTHER" id="PTHR24287:SF5">
    <property type="entry name" value="P450, PUTATIVE (EUROFUNG)-RELATED"/>
    <property type="match status" value="1"/>
</dbReference>
<dbReference type="SUPFAM" id="SSF51445">
    <property type="entry name" value="(Trans)glycosidases"/>
    <property type="match status" value="1"/>
</dbReference>
<dbReference type="CDD" id="cd06562">
    <property type="entry name" value="GH20_HexA_HexB-like"/>
    <property type="match status" value="1"/>
</dbReference>
<evidence type="ECO:0000256" key="13">
    <source>
        <dbReference type="ARBA" id="ARBA00023295"/>
    </source>
</evidence>
<dbReference type="OrthoDB" id="428480at2759"/>
<feature type="domain" description="Beta-hexosaminidase eukaryotic type N-terminal" evidence="17">
    <location>
        <begin position="18"/>
        <end position="188"/>
    </location>
</feature>
<dbReference type="GO" id="GO:0005506">
    <property type="term" value="F:iron ion binding"/>
    <property type="evidence" value="ECO:0007669"/>
    <property type="project" value="InterPro"/>
</dbReference>
<evidence type="ECO:0000313" key="18">
    <source>
        <dbReference type="EMBL" id="RFU32465.1"/>
    </source>
</evidence>
<dbReference type="SUPFAM" id="SSF55545">
    <property type="entry name" value="beta-N-acetylhexosaminidase-like domain"/>
    <property type="match status" value="1"/>
</dbReference>
<dbReference type="InterPro" id="IPR029018">
    <property type="entry name" value="Hex-like_dom2"/>
</dbReference>
<evidence type="ECO:0000256" key="15">
    <source>
        <dbReference type="SAM" id="SignalP"/>
    </source>
</evidence>
<dbReference type="InterPro" id="IPR017972">
    <property type="entry name" value="Cyt_P450_CS"/>
</dbReference>
<dbReference type="FunFam" id="3.20.20.80:FF:000063">
    <property type="entry name" value="Beta-hexosaminidase"/>
    <property type="match status" value="1"/>
</dbReference>
<gene>
    <name evidence="18" type="ORF">B7463_g3874</name>
</gene>
<dbReference type="EMBL" id="NCSJ02000054">
    <property type="protein sequence ID" value="RFU32465.1"/>
    <property type="molecule type" value="Genomic_DNA"/>
</dbReference>
<dbReference type="EC" id="3.2.1.52" evidence="5"/>
<evidence type="ECO:0000256" key="1">
    <source>
        <dbReference type="ARBA" id="ARBA00001231"/>
    </source>
</evidence>
<comment type="similarity">
    <text evidence="4">Belongs to the cytochrome P450 family.</text>
</comment>
<dbReference type="Pfam" id="PF14845">
    <property type="entry name" value="Glycohydro_20b2"/>
    <property type="match status" value="1"/>
</dbReference>
<keyword evidence="11" id="KW-0503">Monooxygenase</keyword>
<dbReference type="InterPro" id="IPR025705">
    <property type="entry name" value="Beta_hexosaminidase_sua/sub"/>
</dbReference>
<feature type="signal peptide" evidence="15">
    <location>
        <begin position="1"/>
        <end position="17"/>
    </location>
</feature>
<dbReference type="AlphaFoldDB" id="A0A3E2HGK1"/>
<organism evidence="18 19">
    <name type="scientific">Scytalidium lignicola</name>
    <name type="common">Hyphomycete</name>
    <dbReference type="NCBI Taxonomy" id="5539"/>
    <lineage>
        <taxon>Eukaryota</taxon>
        <taxon>Fungi</taxon>
        <taxon>Dikarya</taxon>
        <taxon>Ascomycota</taxon>
        <taxon>Pezizomycotina</taxon>
        <taxon>Leotiomycetes</taxon>
        <taxon>Leotiomycetes incertae sedis</taxon>
        <taxon>Scytalidium</taxon>
    </lineage>
</organism>
<keyword evidence="7 15" id="KW-0732">Signal</keyword>
<proteinExistence type="inferred from homology"/>
<evidence type="ECO:0000256" key="12">
    <source>
        <dbReference type="ARBA" id="ARBA00023180"/>
    </source>
</evidence>
<dbReference type="GO" id="GO:0004497">
    <property type="term" value="F:monooxygenase activity"/>
    <property type="evidence" value="ECO:0007669"/>
    <property type="project" value="UniProtKB-KW"/>
</dbReference>
<dbReference type="Gene3D" id="3.20.20.80">
    <property type="entry name" value="Glycosidases"/>
    <property type="match status" value="1"/>
</dbReference>
<feature type="non-terminal residue" evidence="18">
    <location>
        <position position="1"/>
    </location>
</feature>
<dbReference type="InterPro" id="IPR047146">
    <property type="entry name" value="Cyt_P450_E_CYP52_fungi"/>
</dbReference>
<dbReference type="SUPFAM" id="SSF48264">
    <property type="entry name" value="Cytochrome P450"/>
    <property type="match status" value="1"/>
</dbReference>
<evidence type="ECO:0000256" key="11">
    <source>
        <dbReference type="ARBA" id="ARBA00023033"/>
    </source>
</evidence>
<keyword evidence="12" id="KW-0325">Glycoprotein</keyword>
<keyword evidence="10" id="KW-0408">Iron</keyword>
<evidence type="ECO:0000256" key="3">
    <source>
        <dbReference type="ARBA" id="ARBA00006285"/>
    </source>
</evidence>
<evidence type="ECO:0000313" key="19">
    <source>
        <dbReference type="Proteomes" id="UP000258309"/>
    </source>
</evidence>
<dbReference type="GO" id="GO:0020037">
    <property type="term" value="F:heme binding"/>
    <property type="evidence" value="ECO:0007669"/>
    <property type="project" value="InterPro"/>
</dbReference>
<dbReference type="PROSITE" id="PS00086">
    <property type="entry name" value="CYTOCHROME_P450"/>
    <property type="match status" value="1"/>
</dbReference>
<keyword evidence="6" id="KW-0479">Metal-binding</keyword>
<name>A0A3E2HGK1_SCYLI</name>
<evidence type="ECO:0000256" key="2">
    <source>
        <dbReference type="ARBA" id="ARBA00001971"/>
    </source>
</evidence>
<evidence type="ECO:0000256" key="9">
    <source>
        <dbReference type="ARBA" id="ARBA00023002"/>
    </source>
</evidence>
<dbReference type="InterPro" id="IPR036396">
    <property type="entry name" value="Cyt_P450_sf"/>
</dbReference>
<dbReference type="Pfam" id="PF00728">
    <property type="entry name" value="Glyco_hydro_20"/>
    <property type="match status" value="1"/>
</dbReference>
<keyword evidence="9" id="KW-0560">Oxidoreductase</keyword>
<keyword evidence="13" id="KW-0326">Glycosidase</keyword>
<comment type="caution">
    <text evidence="18">The sequence shown here is derived from an EMBL/GenBank/DDBJ whole genome shotgun (WGS) entry which is preliminary data.</text>
</comment>
<evidence type="ECO:0000256" key="8">
    <source>
        <dbReference type="ARBA" id="ARBA00022801"/>
    </source>
</evidence>
<dbReference type="InterPro" id="IPR001128">
    <property type="entry name" value="Cyt_P450"/>
</dbReference>
<evidence type="ECO:0000256" key="14">
    <source>
        <dbReference type="PIRSR" id="PIRSR625705-1"/>
    </source>
</evidence>
<comment type="catalytic activity">
    <reaction evidence="1">
        <text>Hydrolysis of terminal non-reducing N-acetyl-D-hexosamine residues in N-acetyl-beta-D-hexosaminides.</text>
        <dbReference type="EC" id="3.2.1.52"/>
    </reaction>
</comment>
<dbReference type="InterPro" id="IPR017853">
    <property type="entry name" value="GH"/>
</dbReference>
<feature type="chain" id="PRO_5017614559" description="beta-N-acetylhexosaminidase" evidence="15">
    <location>
        <begin position="18"/>
        <end position="1149"/>
    </location>
</feature>
<keyword evidence="19" id="KW-1185">Reference proteome</keyword>
<dbReference type="STRING" id="5539.A0A3E2HGK1"/>
<dbReference type="GO" id="GO:0004563">
    <property type="term" value="F:beta-N-acetylhexosaminidase activity"/>
    <property type="evidence" value="ECO:0007669"/>
    <property type="project" value="UniProtKB-EC"/>
</dbReference>
<reference evidence="18 19" key="1">
    <citation type="submission" date="2018-05" db="EMBL/GenBank/DDBJ databases">
        <title>Draft genome sequence of Scytalidium lignicola DSM 105466, a ubiquitous saprotrophic fungus.</title>
        <authorList>
            <person name="Buettner E."/>
            <person name="Gebauer A.M."/>
            <person name="Hofrichter M."/>
            <person name="Liers C."/>
            <person name="Kellner H."/>
        </authorList>
    </citation>
    <scope>NUCLEOTIDE SEQUENCE [LARGE SCALE GENOMIC DNA]</scope>
    <source>
        <strain evidence="18 19">DSM 105466</strain>
    </source>
</reference>
<evidence type="ECO:0000259" key="17">
    <source>
        <dbReference type="Pfam" id="PF14845"/>
    </source>
</evidence>
<comment type="similarity">
    <text evidence="3">Belongs to the glycosyl hydrolase 20 family.</text>
</comment>
<comment type="cofactor">
    <cofactor evidence="2">
        <name>heme</name>
        <dbReference type="ChEBI" id="CHEBI:30413"/>
    </cofactor>
</comment>
<dbReference type="PANTHER" id="PTHR24287">
    <property type="entry name" value="P450, PUTATIVE (EUROFUNG)-RELATED"/>
    <property type="match status" value="1"/>
</dbReference>
<evidence type="ECO:0000256" key="4">
    <source>
        <dbReference type="ARBA" id="ARBA00010617"/>
    </source>
</evidence>
<feature type="active site" description="Proton donor" evidence="14">
    <location>
        <position position="374"/>
    </location>
</feature>
<dbReference type="Pfam" id="PF00067">
    <property type="entry name" value="p450"/>
    <property type="match status" value="1"/>
</dbReference>
<evidence type="ECO:0000256" key="7">
    <source>
        <dbReference type="ARBA" id="ARBA00022729"/>
    </source>
</evidence>
<dbReference type="Proteomes" id="UP000258309">
    <property type="component" value="Unassembled WGS sequence"/>
</dbReference>
<dbReference type="GO" id="GO:0005975">
    <property type="term" value="P:carbohydrate metabolic process"/>
    <property type="evidence" value="ECO:0007669"/>
    <property type="project" value="InterPro"/>
</dbReference>
<dbReference type="PRINTS" id="PR00738">
    <property type="entry name" value="GLHYDRLASE20"/>
</dbReference>
<evidence type="ECO:0000256" key="6">
    <source>
        <dbReference type="ARBA" id="ARBA00022723"/>
    </source>
</evidence>
<dbReference type="GO" id="GO:0016705">
    <property type="term" value="F:oxidoreductase activity, acting on paired donors, with incorporation or reduction of molecular oxygen"/>
    <property type="evidence" value="ECO:0007669"/>
    <property type="project" value="InterPro"/>
</dbReference>
<feature type="non-terminal residue" evidence="18">
    <location>
        <position position="1149"/>
    </location>
</feature>
<sequence>MWSSLYLIFLFSSSTSAVWPVPQFFKHGNSTLWVSESLQVTYNGQNLETKLQDVHPDLLDVQAGQKWGSQVPVTQFAAADSLNFSSSDIVQSAVSRAWKTLFSQNLVPWKFHPRNELPQFEPSGSAEKIYLSSLKITQTGSDTASTFKPLAGEVDESYNLTIFQDGTAKISAVSSTGVLRAFETFIQLFYEQSSGKGVYTTLAPVDIIDAPKFAHRGLNLDVARNWFPVSKILQTIDALSWNKFNRLHLHIVDAQSWPIEIPALPELSEKGAFQTGLTYSPSEIQQIQTYAIYRGVEVILEFDTPGHTSVVGLAYPDLIAAQNAKPWDTYCAEPPCGQLKLNSSAVDTFISTLWNELIPRIKPYSSYLHTGGDEVNLNVYALDETVKSSDPAVIKPYLQRFMDRSHAQIRAAGLTPMVWEEMVTEWDLDLGEDVVVQSWLSDKSVERIVKGGHKAIAGSYQFWYLDCGMGQWLGFHQGDSFQKYYPFNDYCSPTKNWRLIYSYDPTANLSPSEASLVIGGEVHIWSEQTDPVNLDMMVWPRAAAAGEVLWSGGKDAEGKNRSQLDAGKRLGVWRERLVNRGIQAGPVQMVFCTQHDPDECSFPAITKNAPGHPALDFIPRTENGTTEERCSFVSPKLFALGLVAAYIIVKITQWISINRKIRELGGYAPRIKTYLPYDLDLVVKTVKSTITHKNLEAWQSTFTNYNSYTVEACPASLRCILTADPENIKAILATQFTDYGKGKPFHDDWKEFLGDSIFTTDLEQWHNSRQLIRPQFIKDRVSDLEVFERHVTVLMNALNKFGVQQGREIDISNFFFRYTLDAATDFLLGTSVDSLIHPKQDFAEAFAEVQRVQNLIVRAGPLSHLFSRKSFYAGLDTINSFLEPFIEATLNLSPSELDMRTKSEEGYTFLHALASFTRDRKVLRDQLVAVLLAGRDTTAATLSWTFYELARHPEVVMKLREEIRNTLGWRRMPTYADLKGMKYLQHTMNETLRLYPAIPFNVRLALNDTTLPRGGGPDGRSPIGILKDTPIGYSTMVMQRRLDLYPPHNPVDPSSFPDPLQFCPDRWEDWQPKPWTYIPFNGGPRICIGQQFALTEMAYTLVRLLQRFERIENRMHEVDGGDPCLKAEIVLQPGQGVKVVLYEMDSEKV</sequence>
<keyword evidence="8" id="KW-0378">Hydrolase</keyword>
<accession>A0A3E2HGK1</accession>
<dbReference type="CDD" id="cd11063">
    <property type="entry name" value="CYP52"/>
    <property type="match status" value="1"/>
</dbReference>
<evidence type="ECO:0000256" key="5">
    <source>
        <dbReference type="ARBA" id="ARBA00012663"/>
    </source>
</evidence>
<dbReference type="InterPro" id="IPR029019">
    <property type="entry name" value="HEX_eukaryotic_N"/>
</dbReference>